<reference evidence="6 7" key="1">
    <citation type="journal article" date="2014" name="Nature">
        <title>An environmental bacterial taxon with a large and distinct metabolic repertoire.</title>
        <authorList>
            <person name="Wilson M.C."/>
            <person name="Mori T."/>
            <person name="Ruckert C."/>
            <person name="Uria A.R."/>
            <person name="Helf M.J."/>
            <person name="Takada K."/>
            <person name="Gernert C."/>
            <person name="Steffens U.A."/>
            <person name="Heycke N."/>
            <person name="Schmitt S."/>
            <person name="Rinke C."/>
            <person name="Helfrich E.J."/>
            <person name="Brachmann A.O."/>
            <person name="Gurgui C."/>
            <person name="Wakimoto T."/>
            <person name="Kracht M."/>
            <person name="Crusemann M."/>
            <person name="Hentschel U."/>
            <person name="Abe I."/>
            <person name="Matsunaga S."/>
            <person name="Kalinowski J."/>
            <person name="Takeyama H."/>
            <person name="Piel J."/>
        </authorList>
    </citation>
    <scope>NUCLEOTIDE SEQUENCE [LARGE SCALE GENOMIC DNA]</scope>
    <source>
        <strain evidence="7">TSY2</strain>
    </source>
</reference>
<evidence type="ECO:0000256" key="5">
    <source>
        <dbReference type="PIRSR" id="PIRSR600760-2"/>
    </source>
</evidence>
<feature type="binding site" evidence="5">
    <location>
        <position position="211"/>
    </location>
    <ligand>
        <name>Mg(2+)</name>
        <dbReference type="ChEBI" id="CHEBI:18420"/>
        <label>1</label>
        <note>catalytic</note>
    </ligand>
</feature>
<evidence type="ECO:0000313" key="6">
    <source>
        <dbReference type="EMBL" id="ETW99620.1"/>
    </source>
</evidence>
<keyword evidence="2 5" id="KW-0479">Metal-binding</keyword>
<dbReference type="PANTHER" id="PTHR20854:SF4">
    <property type="entry name" value="INOSITOL-1-MONOPHOSPHATASE-RELATED"/>
    <property type="match status" value="1"/>
</dbReference>
<evidence type="ECO:0000313" key="7">
    <source>
        <dbReference type="Proteomes" id="UP000019140"/>
    </source>
</evidence>
<dbReference type="EMBL" id="AZHX01001814">
    <property type="protein sequence ID" value="ETW99620.1"/>
    <property type="molecule type" value="Genomic_DNA"/>
</dbReference>
<keyword evidence="3" id="KW-0378">Hydrolase</keyword>
<proteinExistence type="predicted"/>
<comment type="cofactor">
    <cofactor evidence="1 5">
        <name>Mg(2+)</name>
        <dbReference type="ChEBI" id="CHEBI:18420"/>
    </cofactor>
</comment>
<dbReference type="FunFam" id="3.30.540.10:FF:000003">
    <property type="entry name" value="Inositol-1-monophosphatase"/>
    <property type="match status" value="1"/>
</dbReference>
<comment type="caution">
    <text evidence="6">The sequence shown here is derived from an EMBL/GenBank/DDBJ whole genome shotgun (WGS) entry which is preliminary data.</text>
</comment>
<protein>
    <recommendedName>
        <fullName evidence="8">Inositol monophosphatase</fullName>
    </recommendedName>
</protein>
<evidence type="ECO:0000256" key="1">
    <source>
        <dbReference type="ARBA" id="ARBA00001946"/>
    </source>
</evidence>
<feature type="binding site" evidence="5">
    <location>
        <position position="80"/>
    </location>
    <ligand>
        <name>Mg(2+)</name>
        <dbReference type="ChEBI" id="CHEBI:18420"/>
        <label>1</label>
        <note>catalytic</note>
    </ligand>
</feature>
<evidence type="ECO:0008006" key="8">
    <source>
        <dbReference type="Google" id="ProtNLM"/>
    </source>
</evidence>
<dbReference type="SUPFAM" id="SSF56655">
    <property type="entry name" value="Carbohydrate phosphatase"/>
    <property type="match status" value="1"/>
</dbReference>
<feature type="binding site" evidence="5">
    <location>
        <position position="63"/>
    </location>
    <ligand>
        <name>Mg(2+)</name>
        <dbReference type="ChEBI" id="CHEBI:18420"/>
        <label>1</label>
        <note>catalytic</note>
    </ligand>
</feature>
<dbReference type="Gene3D" id="3.40.190.80">
    <property type="match status" value="1"/>
</dbReference>
<dbReference type="GO" id="GO:0007165">
    <property type="term" value="P:signal transduction"/>
    <property type="evidence" value="ECO:0007669"/>
    <property type="project" value="TreeGrafter"/>
</dbReference>
<organism evidence="6 7">
    <name type="scientific">Candidatus Entotheonella gemina</name>
    <dbReference type="NCBI Taxonomy" id="1429439"/>
    <lineage>
        <taxon>Bacteria</taxon>
        <taxon>Pseudomonadati</taxon>
        <taxon>Nitrospinota/Tectimicrobiota group</taxon>
        <taxon>Candidatus Tectimicrobiota</taxon>
        <taxon>Candidatus Entotheonellia</taxon>
        <taxon>Candidatus Entotheonellales</taxon>
        <taxon>Candidatus Entotheonellaceae</taxon>
        <taxon>Candidatus Entotheonella</taxon>
    </lineage>
</organism>
<dbReference type="Proteomes" id="UP000019140">
    <property type="component" value="Unassembled WGS sequence"/>
</dbReference>
<dbReference type="PRINTS" id="PR00377">
    <property type="entry name" value="IMPHPHTASES"/>
</dbReference>
<evidence type="ECO:0000256" key="4">
    <source>
        <dbReference type="ARBA" id="ARBA00022842"/>
    </source>
</evidence>
<dbReference type="GO" id="GO:0008934">
    <property type="term" value="F:inositol monophosphate 1-phosphatase activity"/>
    <property type="evidence" value="ECO:0007669"/>
    <property type="project" value="TreeGrafter"/>
</dbReference>
<dbReference type="PROSITE" id="PS00629">
    <property type="entry name" value="IMP_1"/>
    <property type="match status" value="1"/>
</dbReference>
<keyword evidence="4 5" id="KW-0460">Magnesium</keyword>
<dbReference type="GO" id="GO:0046872">
    <property type="term" value="F:metal ion binding"/>
    <property type="evidence" value="ECO:0007669"/>
    <property type="project" value="UniProtKB-KW"/>
</dbReference>
<evidence type="ECO:0000256" key="3">
    <source>
        <dbReference type="ARBA" id="ARBA00022801"/>
    </source>
</evidence>
<dbReference type="AlphaFoldDB" id="W4LPE5"/>
<dbReference type="Pfam" id="PF00459">
    <property type="entry name" value="Inositol_P"/>
    <property type="match status" value="1"/>
</dbReference>
<dbReference type="Gene3D" id="3.30.540.10">
    <property type="entry name" value="Fructose-1,6-Bisphosphatase, subunit A, domain 1"/>
    <property type="match status" value="1"/>
</dbReference>
<evidence type="ECO:0000256" key="2">
    <source>
        <dbReference type="ARBA" id="ARBA00022723"/>
    </source>
</evidence>
<feature type="binding site" evidence="5">
    <location>
        <position position="82"/>
    </location>
    <ligand>
        <name>Mg(2+)</name>
        <dbReference type="ChEBI" id="CHEBI:18420"/>
        <label>1</label>
        <note>catalytic</note>
    </ligand>
</feature>
<dbReference type="PANTHER" id="PTHR20854">
    <property type="entry name" value="INOSITOL MONOPHOSPHATASE"/>
    <property type="match status" value="1"/>
</dbReference>
<gene>
    <name evidence="6" type="ORF">ETSY2_40520</name>
</gene>
<sequence>MIDFLQSIIRQAGAMALTYYHQGVASSAKANRGDLVTEADVAVSAFLVEAIHRRYPDHHIASEELDEDINPGAPIKWIIDPIDGTRNFFNTIPVWCTLIGVLQDGQLYLGAIYDAIHDNLYFAERSCGAYKNGQRIYVNQTDTLDHAYGMFSRAGEQGVYGRFIPEYRAAFIRLVNDTTVWIHYSGSMLSLGDLASGTIDFCAFNHGLDHDLAGPLLICQEAGAVVTDHRGQPWQIGRQDVVIANPALHPKVLDLFGKE</sequence>
<accession>W4LPE5</accession>
<dbReference type="InterPro" id="IPR020583">
    <property type="entry name" value="Inositol_monoP_metal-BS"/>
</dbReference>
<dbReference type="HOGENOM" id="CLU_044118_0_0_7"/>
<dbReference type="GO" id="GO:0006020">
    <property type="term" value="P:inositol metabolic process"/>
    <property type="evidence" value="ECO:0007669"/>
    <property type="project" value="TreeGrafter"/>
</dbReference>
<keyword evidence="7" id="KW-1185">Reference proteome</keyword>
<name>W4LPE5_9BACT</name>
<feature type="binding site" evidence="5">
    <location>
        <position position="83"/>
    </location>
    <ligand>
        <name>Mg(2+)</name>
        <dbReference type="ChEBI" id="CHEBI:18420"/>
        <label>1</label>
        <note>catalytic</note>
    </ligand>
</feature>
<dbReference type="InterPro" id="IPR000760">
    <property type="entry name" value="Inositol_monophosphatase-like"/>
</dbReference>